<accession>A0ABX9PXA9</accession>
<dbReference type="SUPFAM" id="SSF53756">
    <property type="entry name" value="UDP-Glycosyltransferase/glycogen phosphorylase"/>
    <property type="match status" value="1"/>
</dbReference>
<dbReference type="InterPro" id="IPR001296">
    <property type="entry name" value="Glyco_trans_1"/>
</dbReference>
<gene>
    <name evidence="2" type="ORF">CKQ54_12700</name>
</gene>
<reference evidence="2 3" key="1">
    <citation type="submission" date="2017-08" db="EMBL/GenBank/DDBJ databases">
        <title>Comparative genomics of bacteria isolated from necrotic lesions of AOD affected trees.</title>
        <authorList>
            <person name="Doonan J."/>
            <person name="Denman S."/>
            <person name="Mcdonald J.E."/>
        </authorList>
    </citation>
    <scope>NUCLEOTIDE SEQUENCE [LARGE SCALE GENOMIC DNA]</scope>
    <source>
        <strain evidence="2 3">CIP 105588</strain>
    </source>
</reference>
<organism evidence="2 3">
    <name type="scientific">Rahnella variigena</name>
    <dbReference type="NCBI Taxonomy" id="574964"/>
    <lineage>
        <taxon>Bacteria</taxon>
        <taxon>Pseudomonadati</taxon>
        <taxon>Pseudomonadota</taxon>
        <taxon>Gammaproteobacteria</taxon>
        <taxon>Enterobacterales</taxon>
        <taxon>Yersiniaceae</taxon>
        <taxon>Rahnella</taxon>
    </lineage>
</organism>
<dbReference type="RefSeq" id="WP_120349678.1">
    <property type="nucleotide sequence ID" value="NZ_NSDJ01000001.1"/>
</dbReference>
<dbReference type="EMBL" id="NSDJ01000001">
    <property type="protein sequence ID" value="RKF69172.1"/>
    <property type="molecule type" value="Genomic_DNA"/>
</dbReference>
<evidence type="ECO:0000313" key="3">
    <source>
        <dbReference type="Proteomes" id="UP000284853"/>
    </source>
</evidence>
<comment type="caution">
    <text evidence="2">The sequence shown here is derived from an EMBL/GenBank/DDBJ whole genome shotgun (WGS) entry which is preliminary data.</text>
</comment>
<name>A0ABX9PXA9_9GAMM</name>
<proteinExistence type="predicted"/>
<sequence length="333" mass="37965">MTIYIAIPRFALSGGNLVSLELAKYLESQGYLVYCISGFRSVKPSSVILRKPRRGKINSFANIYDYLITSFRALFYKNYIATHHLTSVFNFIKKSKFSLVQDVEVDFYPARIKFIGKLFWKNYLLSKNLIFTNQILCSRIIPEHNTDIEGLSFVPFTMDSNHDTSKTIDVLGIIRDGQYKDPQKTLEVMNLIERKGWNVKVINASRQQITNNNTINNCNREQFLKLLNRTKVFICLSKWEGLGLPNLEAFVAGCEIVSTPIPSAVTLKAVMSESIVIVNDANSNESIVDVVTMLLSGYANNSINTTERMRLLHEQYSKWLNYAERAINKGISK</sequence>
<dbReference type="Proteomes" id="UP000284853">
    <property type="component" value="Unassembled WGS sequence"/>
</dbReference>
<evidence type="ECO:0000259" key="1">
    <source>
        <dbReference type="Pfam" id="PF00534"/>
    </source>
</evidence>
<keyword evidence="3" id="KW-1185">Reference proteome</keyword>
<protein>
    <recommendedName>
        <fullName evidence="1">Glycosyl transferase family 1 domain-containing protein</fullName>
    </recommendedName>
</protein>
<evidence type="ECO:0000313" key="2">
    <source>
        <dbReference type="EMBL" id="RKF69172.1"/>
    </source>
</evidence>
<dbReference type="Pfam" id="PF00534">
    <property type="entry name" value="Glycos_transf_1"/>
    <property type="match status" value="1"/>
</dbReference>
<dbReference type="GeneID" id="302709669"/>
<dbReference type="Gene3D" id="3.40.50.2000">
    <property type="entry name" value="Glycogen Phosphorylase B"/>
    <property type="match status" value="1"/>
</dbReference>
<feature type="domain" description="Glycosyl transferase family 1" evidence="1">
    <location>
        <begin position="213"/>
        <end position="296"/>
    </location>
</feature>